<accession>A0A0P0V2Q3</accession>
<feature type="region of interest" description="Disordered" evidence="1">
    <location>
        <begin position="430"/>
        <end position="449"/>
    </location>
</feature>
<keyword evidence="3" id="KW-1185">Reference proteome</keyword>
<evidence type="ECO:0000313" key="2">
    <source>
        <dbReference type="EMBL" id="BAS71984.1"/>
    </source>
</evidence>
<dbReference type="AlphaFoldDB" id="A0A0P0V2Q3"/>
<dbReference type="Proteomes" id="UP000059680">
    <property type="component" value="Chromosome 1"/>
</dbReference>
<organism evidence="2 3">
    <name type="scientific">Oryza sativa subsp. japonica</name>
    <name type="common">Rice</name>
    <dbReference type="NCBI Taxonomy" id="39947"/>
    <lineage>
        <taxon>Eukaryota</taxon>
        <taxon>Viridiplantae</taxon>
        <taxon>Streptophyta</taxon>
        <taxon>Embryophyta</taxon>
        <taxon>Tracheophyta</taxon>
        <taxon>Spermatophyta</taxon>
        <taxon>Magnoliopsida</taxon>
        <taxon>Liliopsida</taxon>
        <taxon>Poales</taxon>
        <taxon>Poaceae</taxon>
        <taxon>BOP clade</taxon>
        <taxon>Oryzoideae</taxon>
        <taxon>Oryzeae</taxon>
        <taxon>Oryzinae</taxon>
        <taxon>Oryza</taxon>
        <taxon>Oryza sativa</taxon>
    </lineage>
</organism>
<evidence type="ECO:0000313" key="3">
    <source>
        <dbReference type="Proteomes" id="UP000059680"/>
    </source>
</evidence>
<dbReference type="InParanoid" id="A0A0P0V2Q3"/>
<gene>
    <name evidence="2" type="ordered locus">Os01g0343001</name>
    <name evidence="2" type="ORF">OSNPB_010343001</name>
</gene>
<dbReference type="Gramene" id="Os01t0343001-00">
    <property type="protein sequence ID" value="Os01t0343001-00"/>
    <property type="gene ID" value="Os01g0343001"/>
</dbReference>
<reference evidence="2 3" key="3">
    <citation type="journal article" date="2013" name="Rice">
        <title>Improvement of the Oryza sativa Nipponbare reference genome using next generation sequence and optical map data.</title>
        <authorList>
            <person name="Kawahara Y."/>
            <person name="de la Bastide M."/>
            <person name="Hamilton J.P."/>
            <person name="Kanamori H."/>
            <person name="McCombie W.R."/>
            <person name="Ouyang S."/>
            <person name="Schwartz D.C."/>
            <person name="Tanaka T."/>
            <person name="Wu J."/>
            <person name="Zhou S."/>
            <person name="Childs K.L."/>
            <person name="Davidson R.M."/>
            <person name="Lin H."/>
            <person name="Quesada-Ocampo L."/>
            <person name="Vaillancourt B."/>
            <person name="Sakai H."/>
            <person name="Lee S.S."/>
            <person name="Kim J."/>
            <person name="Numa H."/>
            <person name="Itoh T."/>
            <person name="Buell C.R."/>
            <person name="Matsumoto T."/>
        </authorList>
    </citation>
    <scope>NUCLEOTIDE SEQUENCE [LARGE SCALE GENOMIC DNA]</scope>
    <source>
        <strain evidence="3">cv. Nipponbare</strain>
    </source>
</reference>
<feature type="compositionally biased region" description="Basic residues" evidence="1">
    <location>
        <begin position="241"/>
        <end position="254"/>
    </location>
</feature>
<feature type="compositionally biased region" description="Pro residues" evidence="1">
    <location>
        <begin position="255"/>
        <end position="265"/>
    </location>
</feature>
<feature type="region of interest" description="Disordered" evidence="1">
    <location>
        <begin position="228"/>
        <end position="265"/>
    </location>
</feature>
<evidence type="ECO:0000256" key="1">
    <source>
        <dbReference type="SAM" id="MobiDB-lite"/>
    </source>
</evidence>
<reference evidence="2 3" key="2">
    <citation type="journal article" date="2013" name="Plant Cell Physiol.">
        <title>Rice Annotation Project Database (RAP-DB): an integrative and interactive database for rice genomics.</title>
        <authorList>
            <person name="Sakai H."/>
            <person name="Lee S.S."/>
            <person name="Tanaka T."/>
            <person name="Numa H."/>
            <person name="Kim J."/>
            <person name="Kawahara Y."/>
            <person name="Wakimoto H."/>
            <person name="Yang C.C."/>
            <person name="Iwamoto M."/>
            <person name="Abe T."/>
            <person name="Yamada Y."/>
            <person name="Muto A."/>
            <person name="Inokuchi H."/>
            <person name="Ikemura T."/>
            <person name="Matsumoto T."/>
            <person name="Sasaki T."/>
            <person name="Itoh T."/>
        </authorList>
    </citation>
    <scope>NUCLEOTIDE SEQUENCE [LARGE SCALE GENOMIC DNA]</scope>
    <source>
        <strain evidence="3">cv. Nipponbare</strain>
    </source>
</reference>
<proteinExistence type="predicted"/>
<dbReference type="PaxDb" id="39947-A0A0P0V2Q3"/>
<reference evidence="3" key="1">
    <citation type="journal article" date="2005" name="Nature">
        <title>The map-based sequence of the rice genome.</title>
        <authorList>
            <consortium name="International rice genome sequencing project (IRGSP)"/>
            <person name="Matsumoto T."/>
            <person name="Wu J."/>
            <person name="Kanamori H."/>
            <person name="Katayose Y."/>
            <person name="Fujisawa M."/>
            <person name="Namiki N."/>
            <person name="Mizuno H."/>
            <person name="Yamamoto K."/>
            <person name="Antonio B.A."/>
            <person name="Baba T."/>
            <person name="Sakata K."/>
            <person name="Nagamura Y."/>
            <person name="Aoki H."/>
            <person name="Arikawa K."/>
            <person name="Arita K."/>
            <person name="Bito T."/>
            <person name="Chiden Y."/>
            <person name="Fujitsuka N."/>
            <person name="Fukunaka R."/>
            <person name="Hamada M."/>
            <person name="Harada C."/>
            <person name="Hayashi A."/>
            <person name="Hijishita S."/>
            <person name="Honda M."/>
            <person name="Hosokawa S."/>
            <person name="Ichikawa Y."/>
            <person name="Idonuma A."/>
            <person name="Iijima M."/>
            <person name="Ikeda M."/>
            <person name="Ikeno M."/>
            <person name="Ito K."/>
            <person name="Ito S."/>
            <person name="Ito T."/>
            <person name="Ito Y."/>
            <person name="Ito Y."/>
            <person name="Iwabuchi A."/>
            <person name="Kamiya K."/>
            <person name="Karasawa W."/>
            <person name="Kurita K."/>
            <person name="Katagiri S."/>
            <person name="Kikuta A."/>
            <person name="Kobayashi H."/>
            <person name="Kobayashi N."/>
            <person name="Machita K."/>
            <person name="Maehara T."/>
            <person name="Masukawa M."/>
            <person name="Mizubayashi T."/>
            <person name="Mukai Y."/>
            <person name="Nagasaki H."/>
            <person name="Nagata Y."/>
            <person name="Naito S."/>
            <person name="Nakashima M."/>
            <person name="Nakama Y."/>
            <person name="Nakamichi Y."/>
            <person name="Nakamura M."/>
            <person name="Meguro A."/>
            <person name="Negishi M."/>
            <person name="Ohta I."/>
            <person name="Ohta T."/>
            <person name="Okamoto M."/>
            <person name="Ono N."/>
            <person name="Saji S."/>
            <person name="Sakaguchi M."/>
            <person name="Sakai K."/>
            <person name="Shibata M."/>
            <person name="Shimokawa T."/>
            <person name="Song J."/>
            <person name="Takazaki Y."/>
            <person name="Terasawa K."/>
            <person name="Tsugane M."/>
            <person name="Tsuji K."/>
            <person name="Ueda S."/>
            <person name="Waki K."/>
            <person name="Yamagata H."/>
            <person name="Yamamoto M."/>
            <person name="Yamamoto S."/>
            <person name="Yamane H."/>
            <person name="Yoshiki S."/>
            <person name="Yoshihara R."/>
            <person name="Yukawa K."/>
            <person name="Zhong H."/>
            <person name="Yano M."/>
            <person name="Yuan Q."/>
            <person name="Ouyang S."/>
            <person name="Liu J."/>
            <person name="Jones K.M."/>
            <person name="Gansberger K."/>
            <person name="Moffat K."/>
            <person name="Hill J."/>
            <person name="Bera J."/>
            <person name="Fadrosh D."/>
            <person name="Jin S."/>
            <person name="Johri S."/>
            <person name="Kim M."/>
            <person name="Overton L."/>
            <person name="Reardon M."/>
            <person name="Tsitrin T."/>
            <person name="Vuong H."/>
            <person name="Weaver B."/>
            <person name="Ciecko A."/>
            <person name="Tallon L."/>
            <person name="Jackson J."/>
            <person name="Pai G."/>
            <person name="Aken S.V."/>
            <person name="Utterback T."/>
            <person name="Reidmuller S."/>
            <person name="Feldblyum T."/>
            <person name="Hsiao J."/>
            <person name="Zismann V."/>
            <person name="Iobst S."/>
            <person name="de Vazeille A.R."/>
            <person name="Buell C.R."/>
            <person name="Ying K."/>
            <person name="Li Y."/>
            <person name="Lu T."/>
            <person name="Huang Y."/>
            <person name="Zhao Q."/>
            <person name="Feng Q."/>
            <person name="Zhang L."/>
            <person name="Zhu J."/>
            <person name="Weng Q."/>
            <person name="Mu J."/>
            <person name="Lu Y."/>
            <person name="Fan D."/>
            <person name="Liu Y."/>
            <person name="Guan J."/>
            <person name="Zhang Y."/>
            <person name="Yu S."/>
            <person name="Liu X."/>
            <person name="Zhang Y."/>
            <person name="Hong G."/>
            <person name="Han B."/>
            <person name="Choisne N."/>
            <person name="Demange N."/>
            <person name="Orjeda G."/>
            <person name="Samain S."/>
            <person name="Cattolico L."/>
            <person name="Pelletier E."/>
            <person name="Couloux A."/>
            <person name="Segurens B."/>
            <person name="Wincker P."/>
            <person name="D'Hont A."/>
            <person name="Scarpelli C."/>
            <person name="Weissenbach J."/>
            <person name="Salanoubat M."/>
            <person name="Quetier F."/>
            <person name="Yu Y."/>
            <person name="Kim H.R."/>
            <person name="Rambo T."/>
            <person name="Currie J."/>
            <person name="Collura K."/>
            <person name="Luo M."/>
            <person name="Yang T."/>
            <person name="Ammiraju J.S.S."/>
            <person name="Engler F."/>
            <person name="Soderlund C."/>
            <person name="Wing R.A."/>
            <person name="Palmer L.E."/>
            <person name="de la Bastide M."/>
            <person name="Spiegel L."/>
            <person name="Nascimento L."/>
            <person name="Zutavern T."/>
            <person name="O'Shaughnessy A."/>
            <person name="Dike S."/>
            <person name="Dedhia N."/>
            <person name="Preston R."/>
            <person name="Balija V."/>
            <person name="McCombie W.R."/>
            <person name="Chow T."/>
            <person name="Chen H."/>
            <person name="Chung M."/>
            <person name="Chen C."/>
            <person name="Shaw J."/>
            <person name="Wu H."/>
            <person name="Hsiao K."/>
            <person name="Chao Y."/>
            <person name="Chu M."/>
            <person name="Cheng C."/>
            <person name="Hour A."/>
            <person name="Lee P."/>
            <person name="Lin S."/>
            <person name="Lin Y."/>
            <person name="Liou J."/>
            <person name="Liu S."/>
            <person name="Hsing Y."/>
            <person name="Raghuvanshi S."/>
            <person name="Mohanty A."/>
            <person name="Bharti A.K."/>
            <person name="Gaur A."/>
            <person name="Gupta V."/>
            <person name="Kumar D."/>
            <person name="Ravi V."/>
            <person name="Vij S."/>
            <person name="Kapur A."/>
            <person name="Khurana P."/>
            <person name="Khurana P."/>
            <person name="Khurana J.P."/>
            <person name="Tyagi A.K."/>
            <person name="Gaikwad K."/>
            <person name="Singh A."/>
            <person name="Dalal V."/>
            <person name="Srivastava S."/>
            <person name="Dixit A."/>
            <person name="Pal A.K."/>
            <person name="Ghazi I.A."/>
            <person name="Yadav M."/>
            <person name="Pandit A."/>
            <person name="Bhargava A."/>
            <person name="Sureshbabu K."/>
            <person name="Batra K."/>
            <person name="Sharma T.R."/>
            <person name="Mohapatra T."/>
            <person name="Singh N.K."/>
            <person name="Messing J."/>
            <person name="Nelson A.B."/>
            <person name="Fuks G."/>
            <person name="Kavchok S."/>
            <person name="Keizer G."/>
            <person name="Linton E."/>
            <person name="Llaca V."/>
            <person name="Song R."/>
            <person name="Tanyolac B."/>
            <person name="Young S."/>
            <person name="Ho-Il K."/>
            <person name="Hahn J.H."/>
            <person name="Sangsakoo G."/>
            <person name="Vanavichit A."/>
            <person name="de Mattos Luiz.A.T."/>
            <person name="Zimmer P.D."/>
            <person name="Malone G."/>
            <person name="Dellagostin O."/>
            <person name="de Oliveira A.C."/>
            <person name="Bevan M."/>
            <person name="Bancroft I."/>
            <person name="Minx P."/>
            <person name="Cordum H."/>
            <person name="Wilson R."/>
            <person name="Cheng Z."/>
            <person name="Jin W."/>
            <person name="Jiang J."/>
            <person name="Leong S.A."/>
            <person name="Iwama H."/>
            <person name="Gojobori T."/>
            <person name="Itoh T."/>
            <person name="Niimura Y."/>
            <person name="Fujii Y."/>
            <person name="Habara T."/>
            <person name="Sakai H."/>
            <person name="Sato Y."/>
            <person name="Wilson G."/>
            <person name="Kumar K."/>
            <person name="McCouch S."/>
            <person name="Juretic N."/>
            <person name="Hoen D."/>
            <person name="Wright S."/>
            <person name="Bruskiewich R."/>
            <person name="Bureau T."/>
            <person name="Miyao A."/>
            <person name="Hirochika H."/>
            <person name="Nishikawa T."/>
            <person name="Kadowaki K."/>
            <person name="Sugiura M."/>
            <person name="Burr B."/>
            <person name="Sasaki T."/>
        </authorList>
    </citation>
    <scope>NUCLEOTIDE SEQUENCE [LARGE SCALE GENOMIC DNA]</scope>
    <source>
        <strain evidence="3">cv. Nipponbare</strain>
    </source>
</reference>
<protein>
    <submittedName>
        <fullName evidence="2">Os01g0343001 protein</fullName>
    </submittedName>
</protein>
<dbReference type="FunCoup" id="A0A0P0V2Q3">
    <property type="interactions" value="2"/>
</dbReference>
<sequence length="482" mass="54617">EAAHGLGPLPQRHLLHLPRRRLRKLLLHHHHRPRRHVSRQPRAAERHQLLLHRRAASSSSSSSSQLHERARRLAPVLVRPPHHRRLLHRRVPEQRRLHLDRADVLPAGDDDVLGPVQDLDVPVLLPHRQVARPEPPAGERLRRRAAVLVVPAHHRVPPEHHLPDRPPVRRHAPHRRRVLHVRRLQPDVVEPLPRLDPGALLRRQRVPLRLPRAHRRRPVRLRQPVRVDHQEPLLLHPEQHLRRRRRAAGHHRHPPPPPARLPPPLVRRRVHDHAQHRRRAAHVRHAVPRHAVEDGRRGHPADAHVRAALRRHAPHLAPPVAVEHRHGPQVHRRLRHGVHDHGGEAAQVRAAVAVDHALGPRRRPGGVVQGDRLVLVGRPPDREVRRRSGGGGAQEVLVLELADENQDGTPGSGFGDEHEGFLGDAEQSAVDEDDLGLGVAQQDGRHGGVEARVERADDGAGHGDAEVELANSRNVLREHRNL</sequence>
<dbReference type="EMBL" id="AP014957">
    <property type="protein sequence ID" value="BAS71984.1"/>
    <property type="molecule type" value="Genomic_DNA"/>
</dbReference>
<name>A0A0P0V2Q3_ORYSJ</name>
<feature type="non-terminal residue" evidence="2">
    <location>
        <position position="1"/>
    </location>
</feature>
<feature type="non-terminal residue" evidence="2">
    <location>
        <position position="482"/>
    </location>
</feature>